<dbReference type="InterPro" id="IPR016170">
    <property type="entry name" value="Cytok_DH_C_sf"/>
</dbReference>
<dbReference type="SUPFAM" id="SSF56176">
    <property type="entry name" value="FAD-binding/transporter-associated domain-like"/>
    <property type="match status" value="1"/>
</dbReference>
<dbReference type="InterPro" id="IPR036318">
    <property type="entry name" value="FAD-bd_PCMH-like_sf"/>
</dbReference>
<dbReference type="EMBL" id="JAJVCN010000004">
    <property type="protein sequence ID" value="MCE7011133.1"/>
    <property type="molecule type" value="Genomic_DNA"/>
</dbReference>
<keyword evidence="3" id="KW-0285">Flavoprotein</keyword>
<name>A0ABS8ZXD3_9PSEU</name>
<dbReference type="InterPro" id="IPR016166">
    <property type="entry name" value="FAD-bd_PCMH"/>
</dbReference>
<evidence type="ECO:0000256" key="1">
    <source>
        <dbReference type="ARBA" id="ARBA00001974"/>
    </source>
</evidence>
<evidence type="ECO:0000256" key="5">
    <source>
        <dbReference type="ARBA" id="ARBA00023002"/>
    </source>
</evidence>
<reference evidence="7 8" key="1">
    <citation type="submission" date="2021-12" db="EMBL/GenBank/DDBJ databases">
        <title>Genome sequence of Kibdelosporangium philippinense ATCC 49844.</title>
        <authorList>
            <person name="Fedorov E.A."/>
            <person name="Omeragic M."/>
            <person name="Shalygina K.F."/>
            <person name="Maclea K.S."/>
        </authorList>
    </citation>
    <scope>NUCLEOTIDE SEQUENCE [LARGE SCALE GENOMIC DNA]</scope>
    <source>
        <strain evidence="7 8">ATCC 49844</strain>
    </source>
</reference>
<dbReference type="InterPro" id="IPR006094">
    <property type="entry name" value="Oxid_FAD_bind_N"/>
</dbReference>
<evidence type="ECO:0000256" key="2">
    <source>
        <dbReference type="ARBA" id="ARBA00005466"/>
    </source>
</evidence>
<sequence>MLTRRNLLTGLGLGVLVAGFDPVGRVWAAEGPFERVPHLDGELVFDDVSTDNGQYVVRKPLAVLRPKSVSDIEKMILFCRKHRIKVATRGRGHSTHGQGLVAGLLIDSRTLNRIHAIGPDYADIDAGATWLDLTRAAYQKQLTPPVLTGYIGLSIGGVLSMGGVSSTNREGLIVDRVRELEVVTGEGRAVRCSHKQNRRLFEAVLAGVGQFGVITRAIVDLVPALPMARSYILSYADQQTFFKDLRTLLARNEIGDIFGQWLGGVPHIFAAATFDPVNPPNDAELLRGISGTVFQAVDLDHLTYVERVDTQVEGLRQSISWNELVKPWFDVWLPSSTVERYVNEVVPALTPRDVGAGGWVLLFPVQRAKLTRPMMRVPDDDWVFLFDILTASERPGPNPAFAKEMLARNNHLFDKARSLGGVRYPIGSIDFSQRDWVAHYGEQWPEVQRAKRMYDPDHILTPGPGIL</sequence>
<organism evidence="7 8">
    <name type="scientific">Kibdelosporangium philippinense</name>
    <dbReference type="NCBI Taxonomy" id="211113"/>
    <lineage>
        <taxon>Bacteria</taxon>
        <taxon>Bacillati</taxon>
        <taxon>Actinomycetota</taxon>
        <taxon>Actinomycetes</taxon>
        <taxon>Pseudonocardiales</taxon>
        <taxon>Pseudonocardiaceae</taxon>
        <taxon>Kibdelosporangium</taxon>
    </lineage>
</organism>
<protein>
    <submittedName>
        <fullName evidence="7">FAD-binding protein</fullName>
    </submittedName>
</protein>
<keyword evidence="5" id="KW-0560">Oxidoreductase</keyword>
<dbReference type="PANTHER" id="PTHR13878:SF53">
    <property type="entry name" value="CYTOKININ DEHYDROGENASE 6"/>
    <property type="match status" value="1"/>
</dbReference>
<comment type="similarity">
    <text evidence="2">Belongs to the oxygen-dependent FAD-linked oxidoreductase family.</text>
</comment>
<dbReference type="Pfam" id="PF09265">
    <property type="entry name" value="Cytokin-bind"/>
    <property type="match status" value="1"/>
</dbReference>
<dbReference type="SUPFAM" id="SSF55103">
    <property type="entry name" value="FAD-linked oxidases, C-terminal domain"/>
    <property type="match status" value="1"/>
</dbReference>
<evidence type="ECO:0000259" key="6">
    <source>
        <dbReference type="PROSITE" id="PS51387"/>
    </source>
</evidence>
<dbReference type="InterPro" id="IPR016164">
    <property type="entry name" value="FAD-linked_Oxase-like_C"/>
</dbReference>
<dbReference type="InterPro" id="IPR015345">
    <property type="entry name" value="Cytokinin_DH_FAD/cytokin-bd"/>
</dbReference>
<dbReference type="InterPro" id="IPR016169">
    <property type="entry name" value="FAD-bd_PCMH_sub2"/>
</dbReference>
<dbReference type="InterPro" id="IPR016167">
    <property type="entry name" value="FAD-bd_PCMH_sub1"/>
</dbReference>
<accession>A0ABS8ZXD3</accession>
<comment type="caution">
    <text evidence="7">The sequence shown here is derived from an EMBL/GenBank/DDBJ whole genome shotgun (WGS) entry which is preliminary data.</text>
</comment>
<dbReference type="Pfam" id="PF01565">
    <property type="entry name" value="FAD_binding_4"/>
    <property type="match status" value="1"/>
</dbReference>
<keyword evidence="4" id="KW-0274">FAD</keyword>
<proteinExistence type="inferred from homology"/>
<evidence type="ECO:0000313" key="8">
    <source>
        <dbReference type="Proteomes" id="UP001521150"/>
    </source>
</evidence>
<dbReference type="Gene3D" id="3.30.465.10">
    <property type="match status" value="1"/>
</dbReference>
<dbReference type="Gene3D" id="3.40.462.10">
    <property type="entry name" value="FAD-linked oxidases, C-terminal domain"/>
    <property type="match status" value="1"/>
</dbReference>
<dbReference type="Proteomes" id="UP001521150">
    <property type="component" value="Unassembled WGS sequence"/>
</dbReference>
<dbReference type="PROSITE" id="PS00862">
    <property type="entry name" value="OX2_COVAL_FAD"/>
    <property type="match status" value="1"/>
</dbReference>
<dbReference type="InterPro" id="IPR006093">
    <property type="entry name" value="Oxy_OxRdtase_FAD_BS"/>
</dbReference>
<gene>
    <name evidence="7" type="ORF">LWC34_51265</name>
</gene>
<dbReference type="RefSeq" id="WP_233733484.1">
    <property type="nucleotide sequence ID" value="NZ_JAJVCN010000004.1"/>
</dbReference>
<evidence type="ECO:0000256" key="3">
    <source>
        <dbReference type="ARBA" id="ARBA00022630"/>
    </source>
</evidence>
<dbReference type="PANTHER" id="PTHR13878">
    <property type="entry name" value="GULONOLACTONE OXIDASE"/>
    <property type="match status" value="1"/>
</dbReference>
<comment type="cofactor">
    <cofactor evidence="1">
        <name>FAD</name>
        <dbReference type="ChEBI" id="CHEBI:57692"/>
    </cofactor>
</comment>
<evidence type="ECO:0000256" key="4">
    <source>
        <dbReference type="ARBA" id="ARBA00022827"/>
    </source>
</evidence>
<evidence type="ECO:0000313" key="7">
    <source>
        <dbReference type="EMBL" id="MCE7011133.1"/>
    </source>
</evidence>
<dbReference type="InterPro" id="IPR050432">
    <property type="entry name" value="FAD-linked_Oxidoreductases_BP"/>
</dbReference>
<dbReference type="PROSITE" id="PS51387">
    <property type="entry name" value="FAD_PCMH"/>
    <property type="match status" value="1"/>
</dbReference>
<dbReference type="Gene3D" id="3.30.43.10">
    <property type="entry name" value="Uridine Diphospho-n-acetylenolpyruvylglucosamine Reductase, domain 2"/>
    <property type="match status" value="1"/>
</dbReference>
<keyword evidence="8" id="KW-1185">Reference proteome</keyword>
<feature type="domain" description="FAD-binding PCMH-type" evidence="6">
    <location>
        <begin position="56"/>
        <end position="224"/>
    </location>
</feature>